<feature type="chain" id="PRO_5046163190" evidence="6">
    <location>
        <begin position="29"/>
        <end position="321"/>
    </location>
</feature>
<feature type="domain" description="Endonuclease/exonuclease/phosphatase" evidence="7">
    <location>
        <begin position="40"/>
        <end position="312"/>
    </location>
</feature>
<evidence type="ECO:0000256" key="3">
    <source>
        <dbReference type="ARBA" id="ARBA00022735"/>
    </source>
</evidence>
<organism evidence="8 9">
    <name type="scientific">Salinithrix halophila</name>
    <dbReference type="NCBI Taxonomy" id="1485204"/>
    <lineage>
        <taxon>Bacteria</taxon>
        <taxon>Bacillati</taxon>
        <taxon>Bacillota</taxon>
        <taxon>Bacilli</taxon>
        <taxon>Bacillales</taxon>
        <taxon>Thermoactinomycetaceae</taxon>
        <taxon>Salinithrix</taxon>
    </lineage>
</organism>
<dbReference type="EMBL" id="JBHSAP010000015">
    <property type="protein sequence ID" value="MFC4077662.1"/>
    <property type="molecule type" value="Genomic_DNA"/>
</dbReference>
<dbReference type="PANTHER" id="PTHR16320:SF23">
    <property type="entry name" value="SPHINGOMYELINASE C 1"/>
    <property type="match status" value="1"/>
</dbReference>
<evidence type="ECO:0000256" key="5">
    <source>
        <dbReference type="SAM" id="MobiDB-lite"/>
    </source>
</evidence>
<dbReference type="EC" id="3.1.4.12" evidence="8"/>
<dbReference type="Gene3D" id="3.60.10.10">
    <property type="entry name" value="Endonuclease/exonuclease/phosphatase"/>
    <property type="match status" value="1"/>
</dbReference>
<dbReference type="NCBIfam" id="TIGR03395">
    <property type="entry name" value="sphingomy"/>
    <property type="match status" value="1"/>
</dbReference>
<keyword evidence="3" id="KW-0354">Hemolysis</keyword>
<evidence type="ECO:0000313" key="9">
    <source>
        <dbReference type="Proteomes" id="UP001595843"/>
    </source>
</evidence>
<keyword evidence="2 6" id="KW-0732">Signal</keyword>
<evidence type="ECO:0000256" key="1">
    <source>
        <dbReference type="ARBA" id="ARBA00006335"/>
    </source>
</evidence>
<evidence type="ECO:0000313" key="8">
    <source>
        <dbReference type="EMBL" id="MFC4077662.1"/>
    </source>
</evidence>
<keyword evidence="4 8" id="KW-0378">Hydrolase</keyword>
<comment type="caution">
    <text evidence="8">The sequence shown here is derived from an EMBL/GenBank/DDBJ whole genome shotgun (WGS) entry which is preliminary data.</text>
</comment>
<gene>
    <name evidence="8" type="primary">sph</name>
    <name evidence="8" type="ORF">ACFOUO_12720</name>
</gene>
<dbReference type="InterPro" id="IPR017766">
    <property type="entry name" value="Sphingomyelinase/PLipase_C"/>
</dbReference>
<evidence type="ECO:0000259" key="7">
    <source>
        <dbReference type="Pfam" id="PF03372"/>
    </source>
</evidence>
<protein>
    <submittedName>
        <fullName evidence="8">Sphingomyelin phosphodiesterase</fullName>
        <ecNumber evidence="8">3.1.4.12</ecNumber>
    </submittedName>
</protein>
<keyword evidence="9" id="KW-1185">Reference proteome</keyword>
<dbReference type="SUPFAM" id="SSF56219">
    <property type="entry name" value="DNase I-like"/>
    <property type="match status" value="1"/>
</dbReference>
<dbReference type="InterPro" id="IPR036691">
    <property type="entry name" value="Endo/exonu/phosph_ase_sf"/>
</dbReference>
<reference evidence="9" key="1">
    <citation type="journal article" date="2019" name="Int. J. Syst. Evol. Microbiol.">
        <title>The Global Catalogue of Microorganisms (GCM) 10K type strain sequencing project: providing services to taxonomists for standard genome sequencing and annotation.</title>
        <authorList>
            <consortium name="The Broad Institute Genomics Platform"/>
            <consortium name="The Broad Institute Genome Sequencing Center for Infectious Disease"/>
            <person name="Wu L."/>
            <person name="Ma J."/>
        </authorList>
    </citation>
    <scope>NUCLEOTIDE SEQUENCE [LARGE SCALE GENOMIC DNA]</scope>
    <source>
        <strain evidence="9">IBRC-M 10813</strain>
    </source>
</reference>
<dbReference type="Proteomes" id="UP001595843">
    <property type="component" value="Unassembled WGS sequence"/>
</dbReference>
<sequence>MNRKNIWGWVFALVLGLTAILPASVTNAAEAEGQRDFRLLTYNVYMLSHHLYPRWGQTKRAELIQEADFIQQNDLIILNEAFDNPASKKLMNGLSDRYPHQTPVLGRSKKGWDQTRGHYSTTTPEDGGVAVVSKYPITEKIQHVYKNGCGADWFSNKGFVYVKVKRGNQFFHVIGTHMQSQDKGCFRGKAESVRRSQLQEIRDFIRDKQIPTDEPLFIGGDFNVIKDTDEYRDMLNTLRVDEPRFTGHSSTWDPVTNSIAGYNYPELPPEFLDYLFVSKDHAPIKGWNNHVWKSKSPKWKGGRYEYDDYSDHYPVTGSGSF</sequence>
<accession>A0ABV8JIA5</accession>
<dbReference type="PANTHER" id="PTHR16320">
    <property type="entry name" value="SPHINGOMYELINASE FAMILY MEMBER"/>
    <property type="match status" value="1"/>
</dbReference>
<name>A0ABV8JIA5_9BACL</name>
<dbReference type="InterPro" id="IPR005135">
    <property type="entry name" value="Endo/exonuclease/phosphatase"/>
</dbReference>
<comment type="similarity">
    <text evidence="1">Belongs to the neutral sphingomyelinase family.</text>
</comment>
<feature type="region of interest" description="Disordered" evidence="5">
    <location>
        <begin position="105"/>
        <end position="125"/>
    </location>
</feature>
<feature type="signal peptide" evidence="6">
    <location>
        <begin position="1"/>
        <end position="28"/>
    </location>
</feature>
<dbReference type="CDD" id="cd09078">
    <property type="entry name" value="nSMase"/>
    <property type="match status" value="1"/>
</dbReference>
<dbReference type="GO" id="GO:0004767">
    <property type="term" value="F:sphingomyelin phosphodiesterase activity"/>
    <property type="evidence" value="ECO:0007669"/>
    <property type="project" value="UniProtKB-EC"/>
</dbReference>
<evidence type="ECO:0000256" key="2">
    <source>
        <dbReference type="ARBA" id="ARBA00022729"/>
    </source>
</evidence>
<dbReference type="RefSeq" id="WP_380705468.1">
    <property type="nucleotide sequence ID" value="NZ_JBHSAP010000015.1"/>
</dbReference>
<evidence type="ECO:0000256" key="6">
    <source>
        <dbReference type="SAM" id="SignalP"/>
    </source>
</evidence>
<evidence type="ECO:0000256" key="4">
    <source>
        <dbReference type="ARBA" id="ARBA00022801"/>
    </source>
</evidence>
<dbReference type="Pfam" id="PF03372">
    <property type="entry name" value="Exo_endo_phos"/>
    <property type="match status" value="1"/>
</dbReference>
<proteinExistence type="inferred from homology"/>
<keyword evidence="3" id="KW-0204">Cytolysis</keyword>
<dbReference type="InterPro" id="IPR038772">
    <property type="entry name" value="Sph/SMPD2-like"/>
</dbReference>